<dbReference type="InParanoid" id="A0A7M7JUD1"/>
<dbReference type="GO" id="GO:0006364">
    <property type="term" value="P:rRNA processing"/>
    <property type="evidence" value="ECO:0007669"/>
    <property type="project" value="UniProtKB-KW"/>
</dbReference>
<organism evidence="7 8">
    <name type="scientific">Varroa destructor</name>
    <name type="common">Honeybee mite</name>
    <dbReference type="NCBI Taxonomy" id="109461"/>
    <lineage>
        <taxon>Eukaryota</taxon>
        <taxon>Metazoa</taxon>
        <taxon>Ecdysozoa</taxon>
        <taxon>Arthropoda</taxon>
        <taxon>Chelicerata</taxon>
        <taxon>Arachnida</taxon>
        <taxon>Acari</taxon>
        <taxon>Parasitiformes</taxon>
        <taxon>Mesostigmata</taxon>
        <taxon>Gamasina</taxon>
        <taxon>Dermanyssoidea</taxon>
        <taxon>Varroidae</taxon>
        <taxon>Varroa</taxon>
    </lineage>
</organism>
<dbReference type="OMA" id="ERWMAQV"/>
<sequence length="195" mass="22056">MAAEAMGTKQATKVIVTRILSDWVSLRIAIEQGLGGKDGPLKERWMAQVVSDFLNKETDLDPTDVEDYLAEILFNEFDMVVEDGTLPQIAFLLLQLQKMCQQGRIREALDQLPKERPAMPSIRAEPEPVTPDREMIVEEDMDAVSKQVASLATEELRRKTNEPDEDGWITVRKTGGKHHQTNNNNDNTNRYFTVG</sequence>
<feature type="domain" description="Ribosomal RNA-processing protein 7 C-terminal" evidence="6">
    <location>
        <begin position="138"/>
        <end position="183"/>
    </location>
</feature>
<evidence type="ECO:0000259" key="6">
    <source>
        <dbReference type="Pfam" id="PF12923"/>
    </source>
</evidence>
<keyword evidence="4" id="KW-0698">rRNA processing</keyword>
<dbReference type="Proteomes" id="UP000594260">
    <property type="component" value="Unplaced"/>
</dbReference>
<reference evidence="7" key="1">
    <citation type="submission" date="2021-01" db="UniProtKB">
        <authorList>
            <consortium name="EnsemblMetazoa"/>
        </authorList>
    </citation>
    <scope>IDENTIFICATION</scope>
</reference>
<evidence type="ECO:0000256" key="1">
    <source>
        <dbReference type="ARBA" id="ARBA00002210"/>
    </source>
</evidence>
<name>A0A7M7JUD1_VARDE</name>
<dbReference type="InterPro" id="IPR019398">
    <property type="entry name" value="Pre-rRNA_process_TSR2"/>
</dbReference>
<dbReference type="GeneID" id="111248743"/>
<dbReference type="InterPro" id="IPR024326">
    <property type="entry name" value="RRP7_C"/>
</dbReference>
<evidence type="ECO:0000256" key="2">
    <source>
        <dbReference type="ARBA" id="ARBA00006524"/>
    </source>
</evidence>
<dbReference type="FunCoup" id="A0A7M7JUD1">
    <property type="interactions" value="1077"/>
</dbReference>
<feature type="region of interest" description="Disordered" evidence="5">
    <location>
        <begin position="174"/>
        <end position="195"/>
    </location>
</feature>
<dbReference type="Pfam" id="PF12923">
    <property type="entry name" value="RRP7"/>
    <property type="match status" value="1"/>
</dbReference>
<keyword evidence="8" id="KW-1185">Reference proteome</keyword>
<comment type="function">
    <text evidence="1">May be involved in 20S pre-rRNA processing.</text>
</comment>
<dbReference type="RefSeq" id="XP_022657348.1">
    <property type="nucleotide sequence ID" value="XM_022801613.1"/>
</dbReference>
<evidence type="ECO:0000256" key="3">
    <source>
        <dbReference type="ARBA" id="ARBA00017551"/>
    </source>
</evidence>
<dbReference type="Pfam" id="PF10273">
    <property type="entry name" value="WGG"/>
    <property type="match status" value="1"/>
</dbReference>
<accession>A0A7M7JUD1</accession>
<dbReference type="PANTHER" id="PTHR21250">
    <property type="entry name" value="PRE-RRNA-PROCESSING PROTEIN TSR2 HOMOLOG"/>
    <property type="match status" value="1"/>
</dbReference>
<dbReference type="KEGG" id="vde:111248743"/>
<dbReference type="AlphaFoldDB" id="A0A7M7JUD1"/>
<dbReference type="OrthoDB" id="263560at2759"/>
<evidence type="ECO:0000313" key="8">
    <source>
        <dbReference type="Proteomes" id="UP000594260"/>
    </source>
</evidence>
<evidence type="ECO:0000256" key="4">
    <source>
        <dbReference type="ARBA" id="ARBA00022552"/>
    </source>
</evidence>
<dbReference type="EnsemblMetazoa" id="XM_022801613">
    <property type="protein sequence ID" value="XP_022657348"/>
    <property type="gene ID" value="LOC111248743"/>
</dbReference>
<protein>
    <recommendedName>
        <fullName evidence="3">Pre-rRNA-processing protein TSR2 homolog</fullName>
    </recommendedName>
</protein>
<evidence type="ECO:0000313" key="7">
    <source>
        <dbReference type="EnsemblMetazoa" id="XP_022657348"/>
    </source>
</evidence>
<proteinExistence type="inferred from homology"/>
<comment type="similarity">
    <text evidence="2">Belongs to the TSR2 family.</text>
</comment>
<evidence type="ECO:0000256" key="5">
    <source>
        <dbReference type="SAM" id="MobiDB-lite"/>
    </source>
</evidence>